<reference evidence="2 3" key="1">
    <citation type="submission" date="2024-02" db="EMBL/GenBank/DDBJ databases">
        <title>Deinococcus xinjiangensis NBRC 107630.</title>
        <authorList>
            <person name="Ichikawa N."/>
            <person name="Katano-Makiyama Y."/>
            <person name="Hidaka K."/>
        </authorList>
    </citation>
    <scope>NUCLEOTIDE SEQUENCE [LARGE SCALE GENOMIC DNA]</scope>
    <source>
        <strain evidence="2 3">NBRC 107630</strain>
    </source>
</reference>
<dbReference type="EMBL" id="BAABRN010000107">
    <property type="protein sequence ID" value="GAA5504322.1"/>
    <property type="molecule type" value="Genomic_DNA"/>
</dbReference>
<gene>
    <name evidence="2" type="ORF">Dxin01_04092</name>
</gene>
<evidence type="ECO:0000313" key="2">
    <source>
        <dbReference type="EMBL" id="GAA5504322.1"/>
    </source>
</evidence>
<keyword evidence="3" id="KW-1185">Reference proteome</keyword>
<name>A0ABP9VKX5_9DEIO</name>
<evidence type="ECO:0000313" key="3">
    <source>
        <dbReference type="Proteomes" id="UP001458946"/>
    </source>
</evidence>
<proteinExistence type="predicted"/>
<feature type="signal peptide" evidence="1">
    <location>
        <begin position="1"/>
        <end position="25"/>
    </location>
</feature>
<dbReference type="Proteomes" id="UP001458946">
    <property type="component" value="Unassembled WGS sequence"/>
</dbReference>
<evidence type="ECO:0000256" key="1">
    <source>
        <dbReference type="SAM" id="SignalP"/>
    </source>
</evidence>
<feature type="chain" id="PRO_5046851098" evidence="1">
    <location>
        <begin position="26"/>
        <end position="165"/>
    </location>
</feature>
<accession>A0ABP9VKX5</accession>
<keyword evidence="1" id="KW-0732">Signal</keyword>
<dbReference type="RefSeq" id="WP_353544283.1">
    <property type="nucleotide sequence ID" value="NZ_BAABRN010000107.1"/>
</dbReference>
<sequence>MGKVCILKALALVLVGNLTEASAQAATQSLSDLVTTALIKGVDGAEVTPVPATSAACLAVAGIQGEAGTLVVSPKARLLQVNGDVSEDVLKTLTLNFGGTGLKSGTQLVLLTGDLNWQNTGQHEGVLLVNFERGPFTGFFKGGPRIRELVKLGLIDNQLCIAGNP</sequence>
<organism evidence="2 3">
    <name type="scientific">Deinococcus xinjiangensis</name>
    <dbReference type="NCBI Taxonomy" id="457454"/>
    <lineage>
        <taxon>Bacteria</taxon>
        <taxon>Thermotogati</taxon>
        <taxon>Deinococcota</taxon>
        <taxon>Deinococci</taxon>
        <taxon>Deinococcales</taxon>
        <taxon>Deinococcaceae</taxon>
        <taxon>Deinococcus</taxon>
    </lineage>
</organism>
<protein>
    <submittedName>
        <fullName evidence="2">Uncharacterized protein</fullName>
    </submittedName>
</protein>
<comment type="caution">
    <text evidence="2">The sequence shown here is derived from an EMBL/GenBank/DDBJ whole genome shotgun (WGS) entry which is preliminary data.</text>
</comment>